<protein>
    <submittedName>
        <fullName evidence="2">MFS transporter</fullName>
    </submittedName>
</protein>
<feature type="transmembrane region" description="Helical" evidence="1">
    <location>
        <begin position="48"/>
        <end position="66"/>
    </location>
</feature>
<feature type="transmembrane region" description="Helical" evidence="1">
    <location>
        <begin position="276"/>
        <end position="295"/>
    </location>
</feature>
<feature type="transmembrane region" description="Helical" evidence="1">
    <location>
        <begin position="78"/>
        <end position="100"/>
    </location>
</feature>
<keyword evidence="1" id="KW-1133">Transmembrane helix</keyword>
<evidence type="ECO:0000256" key="1">
    <source>
        <dbReference type="SAM" id="Phobius"/>
    </source>
</evidence>
<dbReference type="PANTHER" id="PTHR23542:SF1">
    <property type="entry name" value="MAJOR FACILITATOR SUPERFAMILY (MFS) PROFILE DOMAIN-CONTAINING PROTEIN"/>
    <property type="match status" value="1"/>
</dbReference>
<feature type="transmembrane region" description="Helical" evidence="1">
    <location>
        <begin position="339"/>
        <end position="362"/>
    </location>
</feature>
<dbReference type="Gene3D" id="1.20.1250.20">
    <property type="entry name" value="MFS general substrate transporter like domains"/>
    <property type="match status" value="2"/>
</dbReference>
<evidence type="ECO:0000313" key="2">
    <source>
        <dbReference type="EMBL" id="MFC3979970.1"/>
    </source>
</evidence>
<feature type="transmembrane region" description="Helical" evidence="1">
    <location>
        <begin position="171"/>
        <end position="190"/>
    </location>
</feature>
<gene>
    <name evidence="2" type="ORF">ACFOYY_07555</name>
</gene>
<dbReference type="RefSeq" id="WP_386188866.1">
    <property type="nucleotide sequence ID" value="NZ_JBHSBC010000005.1"/>
</dbReference>
<name>A0ABV8EX21_9ACTN</name>
<keyword evidence="1" id="KW-0812">Transmembrane</keyword>
<evidence type="ECO:0000313" key="3">
    <source>
        <dbReference type="Proteomes" id="UP001595698"/>
    </source>
</evidence>
<dbReference type="EMBL" id="JBHSBC010000005">
    <property type="protein sequence ID" value="MFC3979970.1"/>
    <property type="molecule type" value="Genomic_DNA"/>
</dbReference>
<dbReference type="InterPro" id="IPR036259">
    <property type="entry name" value="MFS_trans_sf"/>
</dbReference>
<proteinExistence type="predicted"/>
<sequence length="398" mass="40228">MPAPYRSILALPGALAFCGAGLLARMPASMMGLSLLLLLSAERGSYTLAGQVTAAYVFLAAVVSPFQARLVDRLGQRAVLLPLTLVNLVAKGAMVLSIASDLPSPFPQLCAAAGGATSPLVGAYARARWSALLRDRPELRAAYALESLVEDLCAVVGPPLAALLADAFSPLAGLVLAIGCGFAGTVLFAAQRRTEPPRRPPGQRTREPLGVARLGPVCLTTAGLGLLSGSVNFTVVAFCSEQGVRGLSGLVLGAVAGASVLAALFVGAVGLPPRRLVRLAALATAALSAALPLAAAVPSGAVVLVGVAVTLLAFAAAPTTIASFTLVERLVPASRLSEGIAWTTSFLLGGYALGGALTAVVIDNFHAGFLVPPAVALVTACCAFLIPRTPSASLQPTR</sequence>
<keyword evidence="3" id="KW-1185">Reference proteome</keyword>
<feature type="transmembrane region" description="Helical" evidence="1">
    <location>
        <begin position="250"/>
        <end position="269"/>
    </location>
</feature>
<organism evidence="2 3">
    <name type="scientific">Streptosporangium jomthongense</name>
    <dbReference type="NCBI Taxonomy" id="1193683"/>
    <lineage>
        <taxon>Bacteria</taxon>
        <taxon>Bacillati</taxon>
        <taxon>Actinomycetota</taxon>
        <taxon>Actinomycetes</taxon>
        <taxon>Streptosporangiales</taxon>
        <taxon>Streptosporangiaceae</taxon>
        <taxon>Streptosporangium</taxon>
    </lineage>
</organism>
<reference evidence="3" key="1">
    <citation type="journal article" date="2019" name="Int. J. Syst. Evol. Microbiol.">
        <title>The Global Catalogue of Microorganisms (GCM) 10K type strain sequencing project: providing services to taxonomists for standard genome sequencing and annotation.</title>
        <authorList>
            <consortium name="The Broad Institute Genomics Platform"/>
            <consortium name="The Broad Institute Genome Sequencing Center for Infectious Disease"/>
            <person name="Wu L."/>
            <person name="Ma J."/>
        </authorList>
    </citation>
    <scope>NUCLEOTIDE SEQUENCE [LARGE SCALE GENOMIC DNA]</scope>
    <source>
        <strain evidence="3">TBRC 7912</strain>
    </source>
</reference>
<feature type="transmembrane region" description="Helical" evidence="1">
    <location>
        <begin position="211"/>
        <end position="238"/>
    </location>
</feature>
<dbReference type="Proteomes" id="UP001595698">
    <property type="component" value="Unassembled WGS sequence"/>
</dbReference>
<accession>A0ABV8EX21</accession>
<dbReference type="Pfam" id="PF07690">
    <property type="entry name" value="MFS_1"/>
    <property type="match status" value="1"/>
</dbReference>
<dbReference type="PANTHER" id="PTHR23542">
    <property type="match status" value="1"/>
</dbReference>
<keyword evidence="1" id="KW-0472">Membrane</keyword>
<dbReference type="SUPFAM" id="SSF103473">
    <property type="entry name" value="MFS general substrate transporter"/>
    <property type="match status" value="1"/>
</dbReference>
<feature type="transmembrane region" description="Helical" evidence="1">
    <location>
        <begin position="368"/>
        <end position="386"/>
    </location>
</feature>
<dbReference type="InterPro" id="IPR011701">
    <property type="entry name" value="MFS"/>
</dbReference>
<feature type="transmembrane region" description="Helical" evidence="1">
    <location>
        <begin position="301"/>
        <end position="327"/>
    </location>
</feature>
<comment type="caution">
    <text evidence="2">The sequence shown here is derived from an EMBL/GenBank/DDBJ whole genome shotgun (WGS) entry which is preliminary data.</text>
</comment>